<feature type="compositionally biased region" description="Polar residues" evidence="1">
    <location>
        <begin position="103"/>
        <end position="114"/>
    </location>
</feature>
<evidence type="ECO:0000313" key="2">
    <source>
        <dbReference type="EMBL" id="AEQ95673.1"/>
    </source>
</evidence>
<dbReference type="KEGG" id="xor:XOC_1492"/>
<feature type="region of interest" description="Disordered" evidence="1">
    <location>
        <begin position="103"/>
        <end position="144"/>
    </location>
</feature>
<feature type="compositionally biased region" description="Basic and acidic residues" evidence="1">
    <location>
        <begin position="117"/>
        <end position="144"/>
    </location>
</feature>
<protein>
    <submittedName>
        <fullName evidence="2">Uncharacterized protein</fullName>
    </submittedName>
</protein>
<dbReference type="EMBL" id="CP003057">
    <property type="protein sequence ID" value="AEQ95673.1"/>
    <property type="molecule type" value="Genomic_DNA"/>
</dbReference>
<organism evidence="2 3">
    <name type="scientific">Xanthomonas oryzae pv. oryzicola (strain BLS256)</name>
    <dbReference type="NCBI Taxonomy" id="383407"/>
    <lineage>
        <taxon>Bacteria</taxon>
        <taxon>Pseudomonadati</taxon>
        <taxon>Pseudomonadota</taxon>
        <taxon>Gammaproteobacteria</taxon>
        <taxon>Lysobacterales</taxon>
        <taxon>Lysobacteraceae</taxon>
        <taxon>Xanthomonas</taxon>
    </lineage>
</organism>
<sequence length="144" mass="15737">MTDLPQIRQHVTVAAGQAAPPEDWWQSLVRSQMPAGSCTQGNSNCVASSNDLDGDGQLDLLLCSLNSEYALACVLQTRNPDGWYPAGTADLYSLDSEAKSEVSQALRNGQIQTRPNRRPELALPGDRRIHIRPGEEGLRPETRP</sequence>
<evidence type="ECO:0000313" key="3">
    <source>
        <dbReference type="Proteomes" id="UP000008851"/>
    </source>
</evidence>
<reference evidence="2 3" key="1">
    <citation type="journal article" date="2011" name="J. Bacteriol.">
        <title>Two new complete genome sequences offer insight into host and tissue specificity of plant pathogenic Xanthomonas spp.</title>
        <authorList>
            <person name="Bogdanove A.J."/>
            <person name="Koebnik R."/>
            <person name="Lu H."/>
            <person name="Furutani A."/>
            <person name="Angiuoli S.V."/>
            <person name="Patil P.B."/>
            <person name="Van Sluys M.A."/>
            <person name="Ryan R.P."/>
            <person name="Meyer D.F."/>
            <person name="Han S.W."/>
            <person name="Aparna G."/>
            <person name="Rajaram M."/>
            <person name="Delcher A.L."/>
            <person name="Phillippy A.M."/>
            <person name="Puiu D."/>
            <person name="Schatz M.C."/>
            <person name="Shumway M."/>
            <person name="Sommer D.D."/>
            <person name="Trapnell C."/>
            <person name="Benahmed F."/>
            <person name="Dimitrov G."/>
            <person name="Madupu R."/>
            <person name="Radune D."/>
            <person name="Sullivan S."/>
            <person name="Jha G."/>
            <person name="Ishihara H."/>
            <person name="Lee S.W."/>
            <person name="Pandey A."/>
            <person name="Sharma V."/>
            <person name="Sriariyanun M."/>
            <person name="Szurek B."/>
            <person name="Vera-Cruz C.M."/>
            <person name="Dorman K.S."/>
            <person name="Ronald P.C."/>
            <person name="Verdier V."/>
            <person name="Dow J.M."/>
            <person name="Sonti R.V."/>
            <person name="Tsuge S."/>
            <person name="Brendel V.P."/>
            <person name="Rabinowicz P.D."/>
            <person name="Leach J.E."/>
            <person name="White F.F."/>
            <person name="Salzberg S.L."/>
        </authorList>
    </citation>
    <scope>NUCLEOTIDE SEQUENCE [LARGE SCALE GENOMIC DNA]</scope>
    <source>
        <strain evidence="2 3">BLS256</strain>
    </source>
</reference>
<dbReference type="Proteomes" id="UP000008851">
    <property type="component" value="Chromosome"/>
</dbReference>
<gene>
    <name evidence="2" type="ORF">XOC_1492</name>
</gene>
<proteinExistence type="predicted"/>
<dbReference type="HOGENOM" id="CLU_1795723_0_0_6"/>
<dbReference type="AlphaFoldDB" id="G7TJ44"/>
<name>G7TJ44_XANOB</name>
<accession>G7TJ44</accession>
<evidence type="ECO:0000256" key="1">
    <source>
        <dbReference type="SAM" id="MobiDB-lite"/>
    </source>
</evidence>